<sequence length="299" mass="31583">MPPGGQAWGDSLELNNAPQIDCASTKSGKVFFFGGPAGFASFNLATNQWDTTPPTFGSADVKFANLKDQTAVRAAVHPDGTTISIVTATAYLKFDSISNTIVGMHHNMKNGIRGFCLTVVPDLNLPVICGGISSEGYHPFCLSFSLSGPTIFGPQMLAGEAGCLLFPYRSGMILIPGYLQTYENNQAPGDNSPNPQIHFLSGDSSQPWVNITNLNTGMFSIRTYAQGLVVPGTNTAVIYGGAGPRGTLRDDFHIIDLTKQTWLSRVDPIPGAFISQSLSPTTTGTDPAGPTGSSTISDK</sequence>
<keyword evidence="3" id="KW-1185">Reference proteome</keyword>
<feature type="compositionally biased region" description="Low complexity" evidence="1">
    <location>
        <begin position="279"/>
        <end position="299"/>
    </location>
</feature>
<dbReference type="InterPro" id="IPR015915">
    <property type="entry name" value="Kelch-typ_b-propeller"/>
</dbReference>
<proteinExistence type="predicted"/>
<feature type="non-terminal residue" evidence="2">
    <location>
        <position position="299"/>
    </location>
</feature>
<dbReference type="Gene3D" id="2.120.10.80">
    <property type="entry name" value="Kelch-type beta propeller"/>
    <property type="match status" value="1"/>
</dbReference>
<organism evidence="2 3">
    <name type="scientific">Lunasporangiospora selenospora</name>
    <dbReference type="NCBI Taxonomy" id="979761"/>
    <lineage>
        <taxon>Eukaryota</taxon>
        <taxon>Fungi</taxon>
        <taxon>Fungi incertae sedis</taxon>
        <taxon>Mucoromycota</taxon>
        <taxon>Mortierellomycotina</taxon>
        <taxon>Mortierellomycetes</taxon>
        <taxon>Mortierellales</taxon>
        <taxon>Mortierellaceae</taxon>
        <taxon>Lunasporangiospora</taxon>
    </lineage>
</organism>
<dbReference type="EMBL" id="JAABOA010001015">
    <property type="protein sequence ID" value="KAF9582535.1"/>
    <property type="molecule type" value="Genomic_DNA"/>
</dbReference>
<dbReference type="AlphaFoldDB" id="A0A9P6KF96"/>
<evidence type="ECO:0000256" key="1">
    <source>
        <dbReference type="SAM" id="MobiDB-lite"/>
    </source>
</evidence>
<dbReference type="SUPFAM" id="SSF50965">
    <property type="entry name" value="Galactose oxidase, central domain"/>
    <property type="match status" value="1"/>
</dbReference>
<evidence type="ECO:0000313" key="3">
    <source>
        <dbReference type="Proteomes" id="UP000780801"/>
    </source>
</evidence>
<dbReference type="Proteomes" id="UP000780801">
    <property type="component" value="Unassembled WGS sequence"/>
</dbReference>
<dbReference type="OrthoDB" id="2430752at2759"/>
<comment type="caution">
    <text evidence="2">The sequence shown here is derived from an EMBL/GenBank/DDBJ whole genome shotgun (WGS) entry which is preliminary data.</text>
</comment>
<accession>A0A9P6KF96</accession>
<name>A0A9P6KF96_9FUNG</name>
<reference evidence="2" key="1">
    <citation type="journal article" date="2020" name="Fungal Divers.">
        <title>Resolving the Mortierellaceae phylogeny through synthesis of multi-gene phylogenetics and phylogenomics.</title>
        <authorList>
            <person name="Vandepol N."/>
            <person name="Liber J."/>
            <person name="Desiro A."/>
            <person name="Na H."/>
            <person name="Kennedy M."/>
            <person name="Barry K."/>
            <person name="Grigoriev I.V."/>
            <person name="Miller A.N."/>
            <person name="O'Donnell K."/>
            <person name="Stajich J.E."/>
            <person name="Bonito G."/>
        </authorList>
    </citation>
    <scope>NUCLEOTIDE SEQUENCE</scope>
    <source>
        <strain evidence="2">KOD1015</strain>
    </source>
</reference>
<feature type="region of interest" description="Disordered" evidence="1">
    <location>
        <begin position="274"/>
        <end position="299"/>
    </location>
</feature>
<dbReference type="InterPro" id="IPR011043">
    <property type="entry name" value="Gal_Oxase/kelch_b-propeller"/>
</dbReference>
<gene>
    <name evidence="2" type="ORF">BGW38_000090</name>
</gene>
<evidence type="ECO:0000313" key="2">
    <source>
        <dbReference type="EMBL" id="KAF9582535.1"/>
    </source>
</evidence>
<protein>
    <submittedName>
        <fullName evidence="2">Uncharacterized protein</fullName>
    </submittedName>
</protein>